<evidence type="ECO:0000313" key="3">
    <source>
        <dbReference type="Proteomes" id="UP001302676"/>
    </source>
</evidence>
<protein>
    <submittedName>
        <fullName evidence="2">Uncharacterized protein</fullName>
    </submittedName>
</protein>
<keyword evidence="3" id="KW-1185">Reference proteome</keyword>
<accession>A0AAN6UYR6</accession>
<keyword evidence="1" id="KW-0732">Signal</keyword>
<dbReference type="GeneID" id="87818295"/>
<proteinExistence type="predicted"/>
<evidence type="ECO:0000256" key="1">
    <source>
        <dbReference type="SAM" id="SignalP"/>
    </source>
</evidence>
<dbReference type="AlphaFoldDB" id="A0AAN6UYR6"/>
<comment type="caution">
    <text evidence="2">The sequence shown here is derived from an EMBL/GenBank/DDBJ whole genome shotgun (WGS) entry which is preliminary data.</text>
</comment>
<feature type="chain" id="PRO_5042976847" evidence="1">
    <location>
        <begin position="25"/>
        <end position="292"/>
    </location>
</feature>
<dbReference type="Proteomes" id="UP001302676">
    <property type="component" value="Unassembled WGS sequence"/>
</dbReference>
<dbReference type="EMBL" id="MU853615">
    <property type="protein sequence ID" value="KAK4141251.1"/>
    <property type="molecule type" value="Genomic_DNA"/>
</dbReference>
<dbReference type="RefSeq" id="XP_062634622.1">
    <property type="nucleotide sequence ID" value="XM_062781682.1"/>
</dbReference>
<name>A0AAN6UYR6_9PEZI</name>
<gene>
    <name evidence="2" type="ORF">C8A04DRAFT_31229</name>
</gene>
<sequence length="292" mass="31422">MISSTLLLEGLLPFLLLFSTPILAARSDDDTPFIRSIFLFKDVLKSNTTALQTSGFNTLIIFGVGVLANGDIMYYSNTPGSSDTLIASNGTYVGGDTLAAKVRSFKEAEETTHGDDDVAATGDVDRVEISMNAQNIRELMSTTTAESILYQNFVALKEAWALDAVNNDDESIYDTASTVAFAKMLGTAGYRYTIAPYTRTSFWAGVVSGANSDDSGGEEGKVLDRVYLQLYDGGAGNRPGDWQTALGMKVVPILWVVNDSKPQFGQTPAQAGERFAQWKEQDGVAGGGWVLE</sequence>
<reference evidence="2" key="2">
    <citation type="submission" date="2023-05" db="EMBL/GenBank/DDBJ databases">
        <authorList>
            <consortium name="Lawrence Berkeley National Laboratory"/>
            <person name="Steindorff A."/>
            <person name="Hensen N."/>
            <person name="Bonometti L."/>
            <person name="Westerberg I."/>
            <person name="Brannstrom I.O."/>
            <person name="Guillou S."/>
            <person name="Cros-Aarteil S."/>
            <person name="Calhoun S."/>
            <person name="Haridas S."/>
            <person name="Kuo A."/>
            <person name="Mondo S."/>
            <person name="Pangilinan J."/>
            <person name="Riley R."/>
            <person name="Labutti K."/>
            <person name="Andreopoulos B."/>
            <person name="Lipzen A."/>
            <person name="Chen C."/>
            <person name="Yanf M."/>
            <person name="Daum C."/>
            <person name="Ng V."/>
            <person name="Clum A."/>
            <person name="Ohm R."/>
            <person name="Martin F."/>
            <person name="Silar P."/>
            <person name="Natvig D."/>
            <person name="Lalanne C."/>
            <person name="Gautier V."/>
            <person name="Ament-Velasquez S.L."/>
            <person name="Kruys A."/>
            <person name="Hutchinson M.I."/>
            <person name="Powell A.J."/>
            <person name="Barry K."/>
            <person name="Miller A.N."/>
            <person name="Grigoriev I.V."/>
            <person name="Debuchy R."/>
            <person name="Gladieux P."/>
            <person name="Thoren M.H."/>
            <person name="Johannesson H."/>
        </authorList>
    </citation>
    <scope>NUCLEOTIDE SEQUENCE</scope>
    <source>
        <strain evidence="2">CBS 141.50</strain>
    </source>
</reference>
<evidence type="ECO:0000313" key="2">
    <source>
        <dbReference type="EMBL" id="KAK4141251.1"/>
    </source>
</evidence>
<organism evidence="2 3">
    <name type="scientific">Dichotomopilus funicola</name>
    <dbReference type="NCBI Taxonomy" id="1934379"/>
    <lineage>
        <taxon>Eukaryota</taxon>
        <taxon>Fungi</taxon>
        <taxon>Dikarya</taxon>
        <taxon>Ascomycota</taxon>
        <taxon>Pezizomycotina</taxon>
        <taxon>Sordariomycetes</taxon>
        <taxon>Sordariomycetidae</taxon>
        <taxon>Sordariales</taxon>
        <taxon>Chaetomiaceae</taxon>
        <taxon>Dichotomopilus</taxon>
    </lineage>
</organism>
<feature type="signal peptide" evidence="1">
    <location>
        <begin position="1"/>
        <end position="24"/>
    </location>
</feature>
<reference evidence="2" key="1">
    <citation type="journal article" date="2023" name="Mol. Phylogenet. Evol.">
        <title>Genome-scale phylogeny and comparative genomics of the fungal order Sordariales.</title>
        <authorList>
            <person name="Hensen N."/>
            <person name="Bonometti L."/>
            <person name="Westerberg I."/>
            <person name="Brannstrom I.O."/>
            <person name="Guillou S."/>
            <person name="Cros-Aarteil S."/>
            <person name="Calhoun S."/>
            <person name="Haridas S."/>
            <person name="Kuo A."/>
            <person name="Mondo S."/>
            <person name="Pangilinan J."/>
            <person name="Riley R."/>
            <person name="LaButti K."/>
            <person name="Andreopoulos B."/>
            <person name="Lipzen A."/>
            <person name="Chen C."/>
            <person name="Yan M."/>
            <person name="Daum C."/>
            <person name="Ng V."/>
            <person name="Clum A."/>
            <person name="Steindorff A."/>
            <person name="Ohm R.A."/>
            <person name="Martin F."/>
            <person name="Silar P."/>
            <person name="Natvig D.O."/>
            <person name="Lalanne C."/>
            <person name="Gautier V."/>
            <person name="Ament-Velasquez S.L."/>
            <person name="Kruys A."/>
            <person name="Hutchinson M.I."/>
            <person name="Powell A.J."/>
            <person name="Barry K."/>
            <person name="Miller A.N."/>
            <person name="Grigoriev I.V."/>
            <person name="Debuchy R."/>
            <person name="Gladieux P."/>
            <person name="Hiltunen Thoren M."/>
            <person name="Johannesson H."/>
        </authorList>
    </citation>
    <scope>NUCLEOTIDE SEQUENCE</scope>
    <source>
        <strain evidence="2">CBS 141.50</strain>
    </source>
</reference>